<feature type="domain" description="Cupin type-2" evidence="1">
    <location>
        <begin position="38"/>
        <end position="95"/>
    </location>
</feature>
<dbReference type="PANTHER" id="PTHR36114:SF1">
    <property type="entry name" value="16.7 KDA PROTEIN IN WHIE LOCUS"/>
    <property type="match status" value="1"/>
</dbReference>
<evidence type="ECO:0000313" key="2">
    <source>
        <dbReference type="EMBL" id="VTR34430.1"/>
    </source>
</evidence>
<organism evidence="2 3">
    <name type="scientific">Sphingobacterium thalpophilum</name>
    <dbReference type="NCBI Taxonomy" id="259"/>
    <lineage>
        <taxon>Bacteria</taxon>
        <taxon>Pseudomonadati</taxon>
        <taxon>Bacteroidota</taxon>
        <taxon>Sphingobacteriia</taxon>
        <taxon>Sphingobacteriales</taxon>
        <taxon>Sphingobacteriaceae</taxon>
        <taxon>Sphingobacterium</taxon>
    </lineage>
</organism>
<dbReference type="SUPFAM" id="SSF51182">
    <property type="entry name" value="RmlC-like cupins"/>
    <property type="match status" value="1"/>
</dbReference>
<accession>A0A4U9ULG5</accession>
<dbReference type="CDD" id="cd02226">
    <property type="entry name" value="cupin_YdbB-like"/>
    <property type="match status" value="1"/>
</dbReference>
<dbReference type="STRING" id="1123265.GCA_000686625_01764"/>
<dbReference type="KEGG" id="stha:NCTC11429_01327"/>
<evidence type="ECO:0000313" key="3">
    <source>
        <dbReference type="Proteomes" id="UP000308196"/>
    </source>
</evidence>
<dbReference type="Gene3D" id="2.60.120.10">
    <property type="entry name" value="Jelly Rolls"/>
    <property type="match status" value="1"/>
</dbReference>
<dbReference type="PANTHER" id="PTHR36114">
    <property type="entry name" value="16.7 KDA PROTEIN IN WHIE LOCUS"/>
    <property type="match status" value="1"/>
</dbReference>
<protein>
    <submittedName>
        <fullName evidence="2">Uncharacterized conserved protein, contains double-stranded beta-helix domain</fullName>
    </submittedName>
</protein>
<dbReference type="Pfam" id="PF07883">
    <property type="entry name" value="Cupin_2"/>
    <property type="match status" value="1"/>
</dbReference>
<reference evidence="2 3" key="1">
    <citation type="submission" date="2019-05" db="EMBL/GenBank/DDBJ databases">
        <authorList>
            <consortium name="Pathogen Informatics"/>
        </authorList>
    </citation>
    <scope>NUCLEOTIDE SEQUENCE [LARGE SCALE GENOMIC DNA]</scope>
    <source>
        <strain evidence="2 3">NCTC11429</strain>
    </source>
</reference>
<sequence>MEILKVNLKDESAALKELWSLKQVARVNDHVVNMAKIKGEFEMHTHENGEKLFYVVEGVLFIEFADGDSIEVGTGEFVVIPKGSWHKPYAHEETTILFFESR</sequence>
<dbReference type="GeneID" id="78462096"/>
<dbReference type="InterPro" id="IPR011051">
    <property type="entry name" value="RmlC_Cupin_sf"/>
</dbReference>
<dbReference type="RefSeq" id="WP_051606660.1">
    <property type="nucleotide sequence ID" value="NZ_CP141191.1"/>
</dbReference>
<dbReference type="Proteomes" id="UP000308196">
    <property type="component" value="Chromosome"/>
</dbReference>
<dbReference type="AlphaFoldDB" id="A0A4U9ULG5"/>
<gene>
    <name evidence="2" type="ORF">NCTC11429_01327</name>
</gene>
<evidence type="ECO:0000259" key="1">
    <source>
        <dbReference type="Pfam" id="PF07883"/>
    </source>
</evidence>
<dbReference type="InterPro" id="IPR013096">
    <property type="entry name" value="Cupin_2"/>
</dbReference>
<dbReference type="EMBL" id="LR590484">
    <property type="protein sequence ID" value="VTR34430.1"/>
    <property type="molecule type" value="Genomic_DNA"/>
</dbReference>
<dbReference type="InterPro" id="IPR014710">
    <property type="entry name" value="RmlC-like_jellyroll"/>
</dbReference>
<proteinExistence type="predicted"/>
<name>A0A4U9ULG5_9SPHI</name>
<dbReference type="InterPro" id="IPR052044">
    <property type="entry name" value="PKS_Associated_Protein"/>
</dbReference>